<accession>A0ABV5P3L7</accession>
<name>A0ABV5P3L7_9ACTN</name>
<dbReference type="RefSeq" id="WP_345409843.1">
    <property type="nucleotide sequence ID" value="NZ_BAAAXS010000001.1"/>
</dbReference>
<dbReference type="EMBL" id="JBHMCF010000061">
    <property type="protein sequence ID" value="MFB9477173.1"/>
    <property type="molecule type" value="Genomic_DNA"/>
</dbReference>
<dbReference type="InterPro" id="IPR007995">
    <property type="entry name" value="DUF742"/>
</dbReference>
<comment type="caution">
    <text evidence="1">The sequence shown here is derived from an EMBL/GenBank/DDBJ whole genome shotgun (WGS) entry which is preliminary data.</text>
</comment>
<dbReference type="Pfam" id="PF05331">
    <property type="entry name" value="DUF742"/>
    <property type="match status" value="1"/>
</dbReference>
<protein>
    <submittedName>
        <fullName evidence="1">DUF742 domain-containing protein</fullName>
    </submittedName>
</protein>
<evidence type="ECO:0000313" key="2">
    <source>
        <dbReference type="Proteomes" id="UP001589568"/>
    </source>
</evidence>
<gene>
    <name evidence="1" type="ORF">ACFFR3_47425</name>
</gene>
<reference evidence="1 2" key="1">
    <citation type="submission" date="2024-09" db="EMBL/GenBank/DDBJ databases">
        <authorList>
            <person name="Sun Q."/>
            <person name="Mori K."/>
        </authorList>
    </citation>
    <scope>NUCLEOTIDE SEQUENCE [LARGE SCALE GENOMIC DNA]</scope>
    <source>
        <strain evidence="1 2">JCM 3324</strain>
    </source>
</reference>
<dbReference type="Proteomes" id="UP001589568">
    <property type="component" value="Unassembled WGS sequence"/>
</dbReference>
<dbReference type="PANTHER" id="PTHR36221">
    <property type="entry name" value="DUF742 DOMAIN-CONTAINING PROTEIN"/>
    <property type="match status" value="1"/>
</dbReference>
<proteinExistence type="predicted"/>
<dbReference type="PANTHER" id="PTHR36221:SF1">
    <property type="entry name" value="DUF742 DOMAIN-CONTAINING PROTEIN"/>
    <property type="match status" value="1"/>
</dbReference>
<evidence type="ECO:0000313" key="1">
    <source>
        <dbReference type="EMBL" id="MFB9477173.1"/>
    </source>
</evidence>
<organism evidence="1 2">
    <name type="scientific">Nonomuraea salmonea</name>
    <dbReference type="NCBI Taxonomy" id="46181"/>
    <lineage>
        <taxon>Bacteria</taxon>
        <taxon>Bacillati</taxon>
        <taxon>Actinomycetota</taxon>
        <taxon>Actinomycetes</taxon>
        <taxon>Streptosporangiales</taxon>
        <taxon>Streptosporangiaceae</taxon>
        <taxon>Nonomuraea</taxon>
    </lineage>
</organism>
<keyword evidence="2" id="KW-1185">Reference proteome</keyword>
<sequence length="112" mass="12101">MDKEIPDRLYTITGGRAHAGTDAFDTVTLIVAEGDPRPGMQSEHVRILRMARRPVAVVEISARLALPVSVVKILLCDLLDSGRITARHPVAARASAPDIATLEQVLIGLRNL</sequence>